<reference evidence="1 2" key="1">
    <citation type="submission" date="2014-02" db="EMBL/GenBank/DDBJ databases">
        <title>Draft genome of Erwinia mallotivora strain BT-MARDI, a papaya dieback pathogen.</title>
        <authorList>
            <person name="Redzuan R."/>
            <person name="Abu Bakar N."/>
            <person name="Badrun R."/>
            <person name="Mohd Raih M.F."/>
            <person name="Rozano L."/>
            <person name="Mat Amin N."/>
        </authorList>
    </citation>
    <scope>NUCLEOTIDE SEQUENCE [LARGE SCALE GENOMIC DNA]</scope>
    <source>
        <strain evidence="1 2">BT-MARDI</strain>
    </source>
</reference>
<keyword evidence="2" id="KW-1185">Reference proteome</keyword>
<comment type="caution">
    <text evidence="1">The sequence shown here is derived from an EMBL/GenBank/DDBJ whole genome shotgun (WGS) entry which is preliminary data.</text>
</comment>
<accession>A0A014NKP4</accession>
<gene>
    <name evidence="1" type="ORF">BG55_17615</name>
</gene>
<evidence type="ECO:0000313" key="2">
    <source>
        <dbReference type="Proteomes" id="UP000019918"/>
    </source>
</evidence>
<dbReference type="AlphaFoldDB" id="A0A014NKP4"/>
<protein>
    <submittedName>
        <fullName evidence="1">Uncharacterized protein</fullName>
    </submittedName>
</protein>
<sequence>MISTPAFNIFYLCQNIISFQHSLKRTLMPLCINSCWSGSTTSIDSRVEISSEKNDSAKNFLSADGYEISSTKIKNQEIKPFASALSPRKKMSDSDYRLYKTVMDNVRFSEKKVRFAEPLSSENKYPDKGTTDYLKSKPACAGAMFEDDADYVSHDELKHFLQQRSEQLKISDNSIHPNIPASALLNTSAQSLRPFDSTISNHYDSPNNKPISITYDIVVKKPIPITYDILVKKPVAVEDNFAIKNNIET</sequence>
<dbReference type="PATRIC" id="fig|69222.5.peg.3592"/>
<dbReference type="EMBL" id="JFHN01000063">
    <property type="protein sequence ID" value="EXU74350.1"/>
    <property type="molecule type" value="Genomic_DNA"/>
</dbReference>
<dbReference type="Proteomes" id="UP000019918">
    <property type="component" value="Unassembled WGS sequence"/>
</dbReference>
<name>A0A014NKP4_9GAMM</name>
<organism evidence="1 2">
    <name type="scientific">Erwinia mallotivora</name>
    <dbReference type="NCBI Taxonomy" id="69222"/>
    <lineage>
        <taxon>Bacteria</taxon>
        <taxon>Pseudomonadati</taxon>
        <taxon>Pseudomonadota</taxon>
        <taxon>Gammaproteobacteria</taxon>
        <taxon>Enterobacterales</taxon>
        <taxon>Erwiniaceae</taxon>
        <taxon>Erwinia</taxon>
    </lineage>
</organism>
<proteinExistence type="predicted"/>
<evidence type="ECO:0000313" key="1">
    <source>
        <dbReference type="EMBL" id="EXU74350.1"/>
    </source>
</evidence>